<dbReference type="EMBL" id="FWFQ01000017">
    <property type="protein sequence ID" value="SLN47351.1"/>
    <property type="molecule type" value="Genomic_DNA"/>
</dbReference>
<accession>A0A1Y5SUL5</accession>
<proteinExistence type="predicted"/>
<sequence>MAKTYKNLFEHLTTFEALHRAYGRVVKGRRHQMDVIRFETNLESNLIEIQNSLL</sequence>
<dbReference type="AlphaFoldDB" id="A0A1Y5SUL5"/>
<dbReference type="RefSeq" id="WP_217808341.1">
    <property type="nucleotide sequence ID" value="NZ_FWFQ01000017.1"/>
</dbReference>
<reference evidence="1 2" key="1">
    <citation type="submission" date="2017-03" db="EMBL/GenBank/DDBJ databases">
        <authorList>
            <person name="Afonso C.L."/>
            <person name="Miller P.J."/>
            <person name="Scott M.A."/>
            <person name="Spackman E."/>
            <person name="Goraichik I."/>
            <person name="Dimitrov K.M."/>
            <person name="Suarez D.L."/>
            <person name="Swayne D.E."/>
        </authorList>
    </citation>
    <scope>NUCLEOTIDE SEQUENCE [LARGE SCALE GENOMIC DNA]</scope>
    <source>
        <strain evidence="1 2">CECT 7680</strain>
    </source>
</reference>
<keyword evidence="2" id="KW-1185">Reference proteome</keyword>
<evidence type="ECO:0000313" key="1">
    <source>
        <dbReference type="EMBL" id="SLN47351.1"/>
    </source>
</evidence>
<name>A0A1Y5SUL5_9RHOB</name>
<dbReference type="Proteomes" id="UP000193409">
    <property type="component" value="Unassembled WGS sequence"/>
</dbReference>
<evidence type="ECO:0000313" key="2">
    <source>
        <dbReference type="Proteomes" id="UP000193409"/>
    </source>
</evidence>
<organism evidence="1 2">
    <name type="scientific">Pseudoruegeria aquimaris</name>
    <dbReference type="NCBI Taxonomy" id="393663"/>
    <lineage>
        <taxon>Bacteria</taxon>
        <taxon>Pseudomonadati</taxon>
        <taxon>Pseudomonadota</taxon>
        <taxon>Alphaproteobacteria</taxon>
        <taxon>Rhodobacterales</taxon>
        <taxon>Roseobacteraceae</taxon>
        <taxon>Pseudoruegeria</taxon>
    </lineage>
</organism>
<protein>
    <submittedName>
        <fullName evidence="1">Uncharacterized protein</fullName>
    </submittedName>
</protein>
<gene>
    <name evidence="1" type="ORF">PSA7680_02430</name>
</gene>